<evidence type="ECO:0000256" key="1">
    <source>
        <dbReference type="ARBA" id="ARBA00004442"/>
    </source>
</evidence>
<feature type="domain" description="RagB/SusD" evidence="6">
    <location>
        <begin position="381"/>
        <end position="550"/>
    </location>
</feature>
<evidence type="ECO:0000256" key="2">
    <source>
        <dbReference type="ARBA" id="ARBA00006275"/>
    </source>
</evidence>
<dbReference type="AlphaFoldDB" id="A0A1G9JRN5"/>
<keyword evidence="3" id="KW-0732">Signal</keyword>
<comment type="subcellular location">
    <subcellularLocation>
        <location evidence="1">Cell outer membrane</location>
    </subcellularLocation>
</comment>
<sequence length="550" mass="61867">MKFKQSLSVIRSISMLAGCCALILLVGSCKDQFLNEVPQSSLSSDVVLKSRAGFDNYITGLHQAARDELSQEDLGSFYDMYLGTDIATTGQEQTVNFRNYTTFLTPTSAAASSFWNWGYTKMILRANTVIEYANKPELKGIFASEADRNAVIAEARFFRGYTYNLLANLYGGVPIVDVTYQAPKTDFVRASRKEVYEFAKADLEFATQYLPVTVAKANEGRIVKGAADHLLTEIYINLGEYDKAIESSSRLINSGTYQLMTSRFGVRKDQPGDVYADLFAEGNQNRSSGNLESIYVWQYENLTPGGAGTNNGNNTIRGWVPFLPNLKDPSGGTGMVVSDSLGRGVAYSRPTTFFLYDLWKDNWTNDIRNSVYNIRRTFYYNNPASAYFGKMVEKRTANEDTMRNVYPYLRKLEGKPFNGSNTSGRTGKDFIVYRLAETYLLRAEAYVRKNDLTSAAADINAVRNRAKAKPVAPADVTIDYILDERGRELITEEPRRRTLSRMGKLVERTRKYQSRVDVRSTIQDYHELYPIPQSAIDANFSAKLTQNPGY</sequence>
<evidence type="ECO:0000313" key="8">
    <source>
        <dbReference type="EMBL" id="SDL39814.1"/>
    </source>
</evidence>
<dbReference type="Gene3D" id="1.25.40.390">
    <property type="match status" value="1"/>
</dbReference>
<dbReference type="STRING" id="563176.SAMN04488090_0718"/>
<gene>
    <name evidence="8" type="ORF">SAMN04488090_0718</name>
</gene>
<dbReference type="GO" id="GO:0009279">
    <property type="term" value="C:cell outer membrane"/>
    <property type="evidence" value="ECO:0007669"/>
    <property type="project" value="UniProtKB-SubCell"/>
</dbReference>
<dbReference type="SUPFAM" id="SSF48452">
    <property type="entry name" value="TPR-like"/>
    <property type="match status" value="1"/>
</dbReference>
<evidence type="ECO:0000259" key="6">
    <source>
        <dbReference type="Pfam" id="PF07980"/>
    </source>
</evidence>
<evidence type="ECO:0000259" key="7">
    <source>
        <dbReference type="Pfam" id="PF14322"/>
    </source>
</evidence>
<organism evidence="8 9">
    <name type="scientific">Siphonobacter aquaeclarae</name>
    <dbReference type="NCBI Taxonomy" id="563176"/>
    <lineage>
        <taxon>Bacteria</taxon>
        <taxon>Pseudomonadati</taxon>
        <taxon>Bacteroidota</taxon>
        <taxon>Cytophagia</taxon>
        <taxon>Cytophagales</taxon>
        <taxon>Cytophagaceae</taxon>
        <taxon>Siphonobacter</taxon>
    </lineage>
</organism>
<dbReference type="InterPro" id="IPR033985">
    <property type="entry name" value="SusD-like_N"/>
</dbReference>
<proteinExistence type="inferred from homology"/>
<dbReference type="InterPro" id="IPR011990">
    <property type="entry name" value="TPR-like_helical_dom_sf"/>
</dbReference>
<accession>A0A1G9JRN5</accession>
<dbReference type="PROSITE" id="PS51257">
    <property type="entry name" value="PROKAR_LIPOPROTEIN"/>
    <property type="match status" value="1"/>
</dbReference>
<dbReference type="EMBL" id="FNGS01000002">
    <property type="protein sequence ID" value="SDL39814.1"/>
    <property type="molecule type" value="Genomic_DNA"/>
</dbReference>
<name>A0A1G9JRN5_9BACT</name>
<evidence type="ECO:0000313" key="9">
    <source>
        <dbReference type="Proteomes" id="UP000198901"/>
    </source>
</evidence>
<evidence type="ECO:0000256" key="3">
    <source>
        <dbReference type="ARBA" id="ARBA00022729"/>
    </source>
</evidence>
<reference evidence="8 9" key="1">
    <citation type="submission" date="2016-10" db="EMBL/GenBank/DDBJ databases">
        <authorList>
            <person name="de Groot N.N."/>
        </authorList>
    </citation>
    <scope>NUCLEOTIDE SEQUENCE [LARGE SCALE GENOMIC DNA]</scope>
    <source>
        <strain evidence="8 9">DSM 21668</strain>
    </source>
</reference>
<protein>
    <submittedName>
        <fullName evidence="8">Starch-binding associating with outer membrane</fullName>
    </submittedName>
</protein>
<keyword evidence="9" id="KW-1185">Reference proteome</keyword>
<dbReference type="RefSeq" id="WP_218126602.1">
    <property type="nucleotide sequence ID" value="NZ_FNGS01000002.1"/>
</dbReference>
<feature type="domain" description="SusD-like N-terminal" evidence="7">
    <location>
        <begin position="33"/>
        <end position="235"/>
    </location>
</feature>
<dbReference type="Pfam" id="PF07980">
    <property type="entry name" value="SusD_RagB"/>
    <property type="match status" value="1"/>
</dbReference>
<dbReference type="Pfam" id="PF14322">
    <property type="entry name" value="SusD-like_3"/>
    <property type="match status" value="1"/>
</dbReference>
<comment type="similarity">
    <text evidence="2">Belongs to the SusD family.</text>
</comment>
<evidence type="ECO:0000256" key="4">
    <source>
        <dbReference type="ARBA" id="ARBA00023136"/>
    </source>
</evidence>
<dbReference type="Proteomes" id="UP000198901">
    <property type="component" value="Unassembled WGS sequence"/>
</dbReference>
<keyword evidence="5" id="KW-0998">Cell outer membrane</keyword>
<keyword evidence="4" id="KW-0472">Membrane</keyword>
<evidence type="ECO:0000256" key="5">
    <source>
        <dbReference type="ARBA" id="ARBA00023237"/>
    </source>
</evidence>
<dbReference type="InterPro" id="IPR012944">
    <property type="entry name" value="SusD_RagB_dom"/>
</dbReference>